<feature type="compositionally biased region" description="Low complexity" evidence="2">
    <location>
        <begin position="153"/>
        <end position="169"/>
    </location>
</feature>
<feature type="coiled-coil region" evidence="1">
    <location>
        <begin position="178"/>
        <end position="219"/>
    </location>
</feature>
<organism evidence="3 4">
    <name type="scientific">Diatraea saccharalis</name>
    <name type="common">sugarcane borer</name>
    <dbReference type="NCBI Taxonomy" id="40085"/>
    <lineage>
        <taxon>Eukaryota</taxon>
        <taxon>Metazoa</taxon>
        <taxon>Ecdysozoa</taxon>
        <taxon>Arthropoda</taxon>
        <taxon>Hexapoda</taxon>
        <taxon>Insecta</taxon>
        <taxon>Pterygota</taxon>
        <taxon>Neoptera</taxon>
        <taxon>Endopterygota</taxon>
        <taxon>Lepidoptera</taxon>
        <taxon>Glossata</taxon>
        <taxon>Ditrysia</taxon>
        <taxon>Pyraloidea</taxon>
        <taxon>Crambidae</taxon>
        <taxon>Crambinae</taxon>
        <taxon>Diatraea</taxon>
    </lineage>
</organism>
<feature type="region of interest" description="Disordered" evidence="2">
    <location>
        <begin position="135"/>
        <end position="169"/>
    </location>
</feature>
<keyword evidence="4" id="KW-1185">Reference proteome</keyword>
<name>A0A9N9R3Z5_9NEOP</name>
<reference evidence="3" key="2">
    <citation type="submission" date="2022-10" db="EMBL/GenBank/DDBJ databases">
        <authorList>
            <consortium name="ENA_rothamsted_submissions"/>
            <consortium name="culmorum"/>
            <person name="King R."/>
        </authorList>
    </citation>
    <scope>NUCLEOTIDE SEQUENCE</scope>
</reference>
<dbReference type="Proteomes" id="UP001153714">
    <property type="component" value="Chromosome 2"/>
</dbReference>
<dbReference type="OrthoDB" id="2020852at2759"/>
<dbReference type="AlphaFoldDB" id="A0A9N9R3Z5"/>
<evidence type="ECO:0000313" key="4">
    <source>
        <dbReference type="Proteomes" id="UP001153714"/>
    </source>
</evidence>
<dbReference type="EMBL" id="OU893333">
    <property type="protein sequence ID" value="CAG9788959.1"/>
    <property type="molecule type" value="Genomic_DNA"/>
</dbReference>
<feature type="coiled-coil region" evidence="1">
    <location>
        <begin position="249"/>
        <end position="287"/>
    </location>
</feature>
<feature type="non-terminal residue" evidence="3">
    <location>
        <position position="288"/>
    </location>
</feature>
<evidence type="ECO:0000256" key="2">
    <source>
        <dbReference type="SAM" id="MobiDB-lite"/>
    </source>
</evidence>
<gene>
    <name evidence="3" type="ORF">DIATSA_LOCUS6732</name>
</gene>
<evidence type="ECO:0000313" key="3">
    <source>
        <dbReference type="EMBL" id="CAG9788959.1"/>
    </source>
</evidence>
<feature type="compositionally biased region" description="Basic and acidic residues" evidence="2">
    <location>
        <begin position="143"/>
        <end position="152"/>
    </location>
</feature>
<protein>
    <submittedName>
        <fullName evidence="3">Uncharacterized protein</fullName>
    </submittedName>
</protein>
<reference evidence="3" key="1">
    <citation type="submission" date="2021-12" db="EMBL/GenBank/DDBJ databases">
        <authorList>
            <person name="King R."/>
        </authorList>
    </citation>
    <scope>NUCLEOTIDE SEQUENCE</scope>
</reference>
<sequence length="288" mass="33041">MNQIIADLESRKASTDEELKARDEKITLLRDIIANLEGQLEQKSTHETEIVEQLEVMKQTIDDRDSKMRSLLGELESLRSEKAELTQVPCVNCSQEEDKQSELLDKVKEQCQWLEEHIHRRTQRLERMHEVCSNSCSEPSEDVSLREQKDTGQLKSPKSPQSPSGPQLSELSGIWESLQALQRAEDAALKRVRDLEMQRDHLKDVAQEVRAERDVLQARMSEQALKISSLSARLQQHRNDASALAHHASSQLTVQLHDAKAEVEKLKEDLESKDKQLLRLKQTLDEKD</sequence>
<proteinExistence type="predicted"/>
<accession>A0A9N9R3Z5</accession>
<evidence type="ECO:0000256" key="1">
    <source>
        <dbReference type="SAM" id="Coils"/>
    </source>
</evidence>
<keyword evidence="1" id="KW-0175">Coiled coil</keyword>